<dbReference type="PANTHER" id="PTHR42188:SF1">
    <property type="entry name" value="23S RRNA-SPECIFIC ENDONUCLEASE VAPC20"/>
    <property type="match status" value="1"/>
</dbReference>
<dbReference type="InterPro" id="IPR022907">
    <property type="entry name" value="VapC_family"/>
</dbReference>
<dbReference type="GO" id="GO:0090729">
    <property type="term" value="F:toxin activity"/>
    <property type="evidence" value="ECO:0007669"/>
    <property type="project" value="UniProtKB-KW"/>
</dbReference>
<dbReference type="STRING" id="54262.CHITON_0058"/>
<protein>
    <recommendedName>
        <fullName evidence="5">Ribonuclease VapC</fullName>
        <shortName evidence="5">RNase VapC</shortName>
        <ecNumber evidence="5">3.1.-.-</ecNumber>
    </recommendedName>
    <alternativeName>
        <fullName evidence="5">Putative toxin VapC</fullName>
    </alternativeName>
</protein>
<accession>A0A160VPW9</accession>
<sequence>MARIKPDIVYLDTSAIIALFNSRDENHEKAINYFENAVRSGSIFVLSRPVLAEYLNGLSKHYNKTVAMEHYQALISSKFIHFEKETEEDWERAWEIFFRYLDQKGIDIVDSLSFAIMERLKLRKAFTFDNDFRIHGFDVVP</sequence>
<dbReference type="SUPFAM" id="SSF88723">
    <property type="entry name" value="PIN domain-like"/>
    <property type="match status" value="1"/>
</dbReference>
<dbReference type="GO" id="GO:0004521">
    <property type="term" value="F:RNA endonuclease activity"/>
    <property type="evidence" value="ECO:0007669"/>
    <property type="project" value="InterPro"/>
</dbReference>
<comment type="function">
    <text evidence="5">Toxic component of a toxin-antitoxin (TA) system. An RNase.</text>
</comment>
<evidence type="ECO:0000313" key="7">
    <source>
        <dbReference type="EMBL" id="ASJ15629.1"/>
    </source>
</evidence>
<name>A0A160VPW9_9EURY</name>
<keyword evidence="7" id="KW-0238">DNA-binding</keyword>
<proteinExistence type="inferred from homology"/>
<keyword evidence="3 5" id="KW-0479">Metal-binding</keyword>
<dbReference type="GeneID" id="33320969"/>
<dbReference type="GO" id="GO:0016787">
    <property type="term" value="F:hydrolase activity"/>
    <property type="evidence" value="ECO:0007669"/>
    <property type="project" value="UniProtKB-KW"/>
</dbReference>
<keyword evidence="2 5" id="KW-0540">Nuclease</keyword>
<evidence type="ECO:0000313" key="8">
    <source>
        <dbReference type="EMBL" id="CUX76837.1"/>
    </source>
</evidence>
<keyword evidence="1 5" id="KW-1277">Toxin-antitoxin system</keyword>
<dbReference type="GO" id="GO:0016075">
    <property type="term" value="P:rRNA catabolic process"/>
    <property type="evidence" value="ECO:0007669"/>
    <property type="project" value="TreeGrafter"/>
</dbReference>
<dbReference type="CDD" id="cd18680">
    <property type="entry name" value="PIN_MtVapC20-like"/>
    <property type="match status" value="1"/>
</dbReference>
<keyword evidence="5" id="KW-0800">Toxin</keyword>
<dbReference type="RefSeq" id="WP_068575656.1">
    <property type="nucleotide sequence ID" value="NZ_CP015193.1"/>
</dbReference>
<dbReference type="InterPro" id="IPR002716">
    <property type="entry name" value="PIN_dom"/>
</dbReference>
<dbReference type="EC" id="3.1.-.-" evidence="5"/>
<dbReference type="Pfam" id="PF01850">
    <property type="entry name" value="PIN"/>
    <property type="match status" value="1"/>
</dbReference>
<comment type="cofactor">
    <cofactor evidence="5">
        <name>Mg(2+)</name>
        <dbReference type="ChEBI" id="CHEBI:18420"/>
    </cofactor>
</comment>
<dbReference type="InterPro" id="IPR039018">
    <property type="entry name" value="VapC20-like"/>
</dbReference>
<evidence type="ECO:0000256" key="3">
    <source>
        <dbReference type="ARBA" id="ARBA00022723"/>
    </source>
</evidence>
<evidence type="ECO:0000313" key="10">
    <source>
        <dbReference type="Proteomes" id="UP000250189"/>
    </source>
</evidence>
<dbReference type="AlphaFoldDB" id="A0A160VPW9"/>
<reference evidence="8" key="1">
    <citation type="submission" date="2016-01" db="EMBL/GenBank/DDBJ databases">
        <authorList>
            <person name="Oliw E.H."/>
        </authorList>
    </citation>
    <scope>NUCLEOTIDE SEQUENCE</scope>
    <source>
        <strain evidence="8">1</strain>
    </source>
</reference>
<dbReference type="InterPro" id="IPR029060">
    <property type="entry name" value="PIN-like_dom_sf"/>
</dbReference>
<dbReference type="Proteomes" id="UP000250189">
    <property type="component" value="Chromosome"/>
</dbReference>
<feature type="binding site" evidence="5">
    <location>
        <position position="12"/>
    </location>
    <ligand>
        <name>Mg(2+)</name>
        <dbReference type="ChEBI" id="CHEBI:18420"/>
    </ligand>
</feature>
<reference evidence="7 10" key="3">
    <citation type="submission" date="2016-04" db="EMBL/GenBank/DDBJ databases">
        <title>Complete genome sequence of Thermococcus chitonophagus type strain GC74.</title>
        <authorList>
            <person name="Oger P.M."/>
        </authorList>
    </citation>
    <scope>NUCLEOTIDE SEQUENCE [LARGE SCALE GENOMIC DNA]</scope>
    <source>
        <strain evidence="7 10">GC74</strain>
    </source>
</reference>
<dbReference type="EMBL" id="LN999010">
    <property type="protein sequence ID" value="CUX76837.1"/>
    <property type="molecule type" value="Genomic_DNA"/>
</dbReference>
<comment type="similarity">
    <text evidence="5">Belongs to the PINc/VapC protein family.</text>
</comment>
<keyword evidence="10" id="KW-1185">Reference proteome</keyword>
<dbReference type="KEGG" id="tch:CHITON_0058"/>
<dbReference type="HAMAP" id="MF_00265">
    <property type="entry name" value="VapC_Nob1"/>
    <property type="match status" value="1"/>
</dbReference>
<evidence type="ECO:0000256" key="1">
    <source>
        <dbReference type="ARBA" id="ARBA00022649"/>
    </source>
</evidence>
<evidence type="ECO:0000256" key="5">
    <source>
        <dbReference type="HAMAP-Rule" id="MF_00265"/>
    </source>
</evidence>
<gene>
    <name evidence="5" type="primary">vapC</name>
    <name evidence="7" type="ORF">A3L04_00325</name>
    <name evidence="8" type="ORF">CHITON_0058</name>
</gene>
<keyword evidence="4 5" id="KW-0378">Hydrolase</keyword>
<dbReference type="GO" id="GO:0003677">
    <property type="term" value="F:DNA binding"/>
    <property type="evidence" value="ECO:0007669"/>
    <property type="project" value="UniProtKB-KW"/>
</dbReference>
<evidence type="ECO:0000256" key="4">
    <source>
        <dbReference type="ARBA" id="ARBA00022801"/>
    </source>
</evidence>
<reference evidence="9" key="2">
    <citation type="submission" date="2016-01" db="EMBL/GenBank/DDBJ databases">
        <authorList>
            <person name="Vorgias C.E."/>
        </authorList>
    </citation>
    <scope>NUCLEOTIDE SEQUENCE [LARGE SCALE GENOMIC DNA]</scope>
</reference>
<dbReference type="GO" id="GO:0000287">
    <property type="term" value="F:magnesium ion binding"/>
    <property type="evidence" value="ECO:0007669"/>
    <property type="project" value="UniProtKB-UniRule"/>
</dbReference>
<organism evidence="8 9">
    <name type="scientific">Thermococcus chitonophagus</name>
    <dbReference type="NCBI Taxonomy" id="54262"/>
    <lineage>
        <taxon>Archaea</taxon>
        <taxon>Methanobacteriati</taxon>
        <taxon>Methanobacteriota</taxon>
        <taxon>Thermococci</taxon>
        <taxon>Thermococcales</taxon>
        <taxon>Thermococcaceae</taxon>
        <taxon>Thermococcus</taxon>
    </lineage>
</organism>
<keyword evidence="5" id="KW-0460">Magnesium</keyword>
<evidence type="ECO:0000313" key="9">
    <source>
        <dbReference type="Proteomes" id="UP000093069"/>
    </source>
</evidence>
<evidence type="ECO:0000256" key="2">
    <source>
        <dbReference type="ARBA" id="ARBA00022722"/>
    </source>
</evidence>
<dbReference type="Proteomes" id="UP000093069">
    <property type="component" value="Chromosome I"/>
</dbReference>
<feature type="binding site" evidence="5">
    <location>
        <position position="110"/>
    </location>
    <ligand>
        <name>Mg(2+)</name>
        <dbReference type="ChEBI" id="CHEBI:18420"/>
    </ligand>
</feature>
<dbReference type="EMBL" id="CP015193">
    <property type="protein sequence ID" value="ASJ15629.1"/>
    <property type="molecule type" value="Genomic_DNA"/>
</dbReference>
<dbReference type="OrthoDB" id="198094at2157"/>
<dbReference type="Gene3D" id="3.40.50.1010">
    <property type="entry name" value="5'-nuclease"/>
    <property type="match status" value="1"/>
</dbReference>
<evidence type="ECO:0000259" key="6">
    <source>
        <dbReference type="Pfam" id="PF01850"/>
    </source>
</evidence>
<dbReference type="PANTHER" id="PTHR42188">
    <property type="entry name" value="23S RRNA-SPECIFIC ENDONUCLEASE VAPC20"/>
    <property type="match status" value="1"/>
</dbReference>
<feature type="domain" description="PIN" evidence="6">
    <location>
        <begin position="9"/>
        <end position="133"/>
    </location>
</feature>